<keyword evidence="1" id="KW-1133">Transmembrane helix</keyword>
<dbReference type="RefSeq" id="WP_057281938.1">
    <property type="nucleotide sequence ID" value="NZ_JADNOX010000043.1"/>
</dbReference>
<reference evidence="2 3" key="1">
    <citation type="submission" date="2015-09" db="EMBL/GenBank/DDBJ databases">
        <authorList>
            <consortium name="Pathogen Informatics"/>
        </authorList>
    </citation>
    <scope>NUCLEOTIDE SEQUENCE [LARGE SCALE GENOMIC DNA]</scope>
    <source>
        <strain evidence="2 3">2789STDY5834942</strain>
    </source>
</reference>
<dbReference type="Proteomes" id="UP000095788">
    <property type="component" value="Unassembled WGS sequence"/>
</dbReference>
<dbReference type="Gene3D" id="3.30.2090.10">
    <property type="entry name" value="Multidrug efflux transporter AcrB TolC docking domain, DN and DC subdomains"/>
    <property type="match status" value="2"/>
</dbReference>
<dbReference type="Gene3D" id="1.20.1640.10">
    <property type="entry name" value="Multidrug efflux transporter AcrB transmembrane domain"/>
    <property type="match status" value="2"/>
</dbReference>
<feature type="transmembrane region" description="Helical" evidence="1">
    <location>
        <begin position="464"/>
        <end position="485"/>
    </location>
</feature>
<dbReference type="SUPFAM" id="SSF82693">
    <property type="entry name" value="Multidrug efflux transporter AcrB pore domain, PN1, PN2, PC1 and PC2 subdomains"/>
    <property type="match status" value="2"/>
</dbReference>
<evidence type="ECO:0000256" key="1">
    <source>
        <dbReference type="SAM" id="Phobius"/>
    </source>
</evidence>
<organism evidence="2 3">
    <name type="scientific">Bacteroides uniformis</name>
    <dbReference type="NCBI Taxonomy" id="820"/>
    <lineage>
        <taxon>Bacteria</taxon>
        <taxon>Pseudomonadati</taxon>
        <taxon>Bacteroidota</taxon>
        <taxon>Bacteroidia</taxon>
        <taxon>Bacteroidales</taxon>
        <taxon>Bacteroidaceae</taxon>
        <taxon>Bacteroides</taxon>
    </lineage>
</organism>
<feature type="transmembrane region" description="Helical" evidence="1">
    <location>
        <begin position="878"/>
        <end position="898"/>
    </location>
</feature>
<evidence type="ECO:0000313" key="3">
    <source>
        <dbReference type="Proteomes" id="UP000095788"/>
    </source>
</evidence>
<accession>A0A174U343</accession>
<evidence type="ECO:0000313" key="2">
    <source>
        <dbReference type="EMBL" id="CUQ15736.1"/>
    </source>
</evidence>
<dbReference type="PANTHER" id="PTHR32063:SF18">
    <property type="entry name" value="CATION EFFLUX SYSTEM PROTEIN"/>
    <property type="match status" value="1"/>
</dbReference>
<dbReference type="Gene3D" id="3.30.70.1440">
    <property type="entry name" value="Multidrug efflux transporter AcrB pore domain"/>
    <property type="match status" value="1"/>
</dbReference>
<feature type="transmembrane region" description="Helical" evidence="1">
    <location>
        <begin position="361"/>
        <end position="381"/>
    </location>
</feature>
<dbReference type="PRINTS" id="PR00702">
    <property type="entry name" value="ACRIFLAVINRP"/>
</dbReference>
<dbReference type="Pfam" id="PF00873">
    <property type="entry name" value="ACR_tran"/>
    <property type="match status" value="1"/>
</dbReference>
<dbReference type="Gene3D" id="3.30.70.1430">
    <property type="entry name" value="Multidrug efflux transporter AcrB pore domain"/>
    <property type="match status" value="2"/>
</dbReference>
<dbReference type="GO" id="GO:0042910">
    <property type="term" value="F:xenobiotic transmembrane transporter activity"/>
    <property type="evidence" value="ECO:0007669"/>
    <property type="project" value="TreeGrafter"/>
</dbReference>
<dbReference type="InterPro" id="IPR001036">
    <property type="entry name" value="Acrflvin-R"/>
</dbReference>
<protein>
    <submittedName>
        <fullName evidence="2">AcrB/AcrD/AcrF family transporter</fullName>
    </submittedName>
</protein>
<dbReference type="EMBL" id="CZBF01000006">
    <property type="protein sequence ID" value="CUQ15736.1"/>
    <property type="molecule type" value="Genomic_DNA"/>
</dbReference>
<feature type="transmembrane region" description="Helical" evidence="1">
    <location>
        <begin position="12"/>
        <end position="31"/>
    </location>
</feature>
<feature type="transmembrane region" description="Helical" evidence="1">
    <location>
        <begin position="393"/>
        <end position="412"/>
    </location>
</feature>
<feature type="transmembrane region" description="Helical" evidence="1">
    <location>
        <begin position="433"/>
        <end position="452"/>
    </location>
</feature>
<dbReference type="AlphaFoldDB" id="A0A174U343"/>
<feature type="transmembrane region" description="Helical" evidence="1">
    <location>
        <begin position="930"/>
        <end position="952"/>
    </location>
</feature>
<feature type="transmembrane region" description="Helical" evidence="1">
    <location>
        <begin position="1006"/>
        <end position="1029"/>
    </location>
</feature>
<feature type="transmembrane region" description="Helical" evidence="1">
    <location>
        <begin position="905"/>
        <end position="924"/>
    </location>
</feature>
<feature type="transmembrane region" description="Helical" evidence="1">
    <location>
        <begin position="336"/>
        <end position="354"/>
    </location>
</feature>
<dbReference type="InterPro" id="IPR027463">
    <property type="entry name" value="AcrB_DN_DC_subdom"/>
</dbReference>
<feature type="transmembrane region" description="Helical" evidence="1">
    <location>
        <begin position="523"/>
        <end position="543"/>
    </location>
</feature>
<dbReference type="SUPFAM" id="SSF82714">
    <property type="entry name" value="Multidrug efflux transporter AcrB TolC docking domain, DN and DC subdomains"/>
    <property type="match status" value="1"/>
</dbReference>
<proteinExistence type="predicted"/>
<feature type="transmembrane region" description="Helical" evidence="1">
    <location>
        <begin position="980"/>
        <end position="1000"/>
    </location>
</feature>
<dbReference type="Gene3D" id="3.30.70.1320">
    <property type="entry name" value="Multidrug efflux transporter AcrB pore domain like"/>
    <property type="match status" value="1"/>
</dbReference>
<keyword evidence="1" id="KW-0812">Transmembrane</keyword>
<gene>
    <name evidence="2" type="primary">czcA_2</name>
    <name evidence="2" type="ORF">ERS852554_03159</name>
</gene>
<dbReference type="SUPFAM" id="SSF82866">
    <property type="entry name" value="Multidrug efflux transporter AcrB transmembrane domain"/>
    <property type="match status" value="2"/>
</dbReference>
<keyword evidence="1" id="KW-0472">Membrane</keyword>
<dbReference type="GO" id="GO:0005886">
    <property type="term" value="C:plasma membrane"/>
    <property type="evidence" value="ECO:0007669"/>
    <property type="project" value="TreeGrafter"/>
</dbReference>
<name>A0A174U343_BACUN</name>
<sequence>MKSMAEYALENKALIKLFIAFLVIGGLWSFYSMSKMEDPEITVKQALVMTVYPGATAHQVELEVSDKLEKAIRQMGDIDYIESKSLNDLSLIKVVLKTTVPNGELEQKWDILRKKIVDVHTQLPTGASVPMVLDDFSAVYGMFYTLTADGFSDSDMIRYTNFIQRELINIEGIRNVQIYGTATPCININIDSKEMARLGISPIEILMTLQDQNRTVYSGFFNSGDERMKVMVPGNFRDLEDIRNLVLKGHDGNTFTLGNIADIEENYEKPQRNKMKYDGKRAYGIAIAMESGYDILKIGNTVTEKIEELENGLPSGFKFNKVFYQPERVSDAIDTFIVNLIESVLIVIVILMLTMGFRSGVIIGTGLVITVLGSFVVLYFFDGTLQRVSLGAFIVAMGMLVDNAIVVVDGILVDSARGMKKPQSLVHTANITARPLLGATLIAIIAFMPVSLSPDMAGEYARDLFIVLAVSLFLSWILALVHVPIHSEHYLKIKTADDNTNIFNTPLYRKFRGMLTFLLHHKAGTIIGIVLLLIVSVCCFSFLPQTFFPDLTYNQIYMEYKMPEGTRIEKVEKDLEEIERYLKTNPAITHVTTSLGGTPARYNLVRSVADPSLRYGELIIDFKSHKDIDNCMQDLQEYMNRHYPDAFIRLKKYNTMYMEFPIEILVSGPDPGVLKELRNKIQDIMREEPSAMLITDNWDDPVINMDINFNQHNARRAGLGKTDIGLSLLSVTEGIPVGSLYDGSILKNIYLKNIGYNSLEDVTVNSMLPNITAVTEEESIQRMLMDPERKQLLIDRLTSGRPVKEISDSISFEWKDPVAYRYNGQRAVIVQCNNAYGFTAEDTRLALEKKINERIDFPDGYSMKWLGEYKASTDSNKYLFRSLPIAVIFMFAVLVFLFRDFKKPLIIFLCLPLAYIGIVMGIFVSGKPFSFVAVVGALGLIGMMIKNGVVLIDEITAQIKTGVEPVEALLSASSSRLRPVMMASGTTILGMIPLISDAMFGPMAVAIMGGLLVGTIITLMIIPVFYALFFNIKCD</sequence>
<dbReference type="PANTHER" id="PTHR32063">
    <property type="match status" value="1"/>
</dbReference>